<evidence type="ECO:0000256" key="1">
    <source>
        <dbReference type="SAM" id="MobiDB-lite"/>
    </source>
</evidence>
<dbReference type="NCBIfam" id="TIGR03769">
    <property type="entry name" value="P_ac_wall_RPT"/>
    <property type="match status" value="1"/>
</dbReference>
<feature type="transmembrane region" description="Helical" evidence="2">
    <location>
        <begin position="302"/>
        <end position="320"/>
    </location>
</feature>
<feature type="signal peptide" evidence="3">
    <location>
        <begin position="1"/>
        <end position="25"/>
    </location>
</feature>
<evidence type="ECO:0000256" key="2">
    <source>
        <dbReference type="SAM" id="Phobius"/>
    </source>
</evidence>
<gene>
    <name evidence="4" type="ORF">FHE74_08915</name>
</gene>
<dbReference type="AlphaFoldDB" id="A0A5C4U2Z2"/>
<dbReference type="RefSeq" id="WP_139466168.1">
    <property type="nucleotide sequence ID" value="NZ_VDHJ01000012.1"/>
</dbReference>
<dbReference type="NCBIfam" id="NF038134">
    <property type="entry name" value="choice_anch_M"/>
    <property type="match status" value="1"/>
</dbReference>
<feature type="compositionally biased region" description="Low complexity" evidence="1">
    <location>
        <begin position="215"/>
        <end position="259"/>
    </location>
</feature>
<feature type="region of interest" description="Disordered" evidence="1">
    <location>
        <begin position="340"/>
        <end position="376"/>
    </location>
</feature>
<comment type="caution">
    <text evidence="4">The sequence shown here is derived from an EMBL/GenBank/DDBJ whole genome shotgun (WGS) entry which is preliminary data.</text>
</comment>
<dbReference type="InterPro" id="IPR022435">
    <property type="entry name" value="Surface-anchored_actinobac"/>
</dbReference>
<evidence type="ECO:0000313" key="4">
    <source>
        <dbReference type="EMBL" id="TNL95707.1"/>
    </source>
</evidence>
<proteinExistence type="predicted"/>
<feature type="region of interest" description="Disordered" evidence="1">
    <location>
        <begin position="212"/>
        <end position="291"/>
    </location>
</feature>
<accession>A0A5C4U2Z2</accession>
<keyword evidence="2" id="KW-0472">Membrane</keyword>
<organism evidence="4 5">
    <name type="scientific">Corynebacterium tapiri</name>
    <dbReference type="NCBI Taxonomy" id="1448266"/>
    <lineage>
        <taxon>Bacteria</taxon>
        <taxon>Bacillati</taxon>
        <taxon>Actinomycetota</taxon>
        <taxon>Actinomycetes</taxon>
        <taxon>Mycobacteriales</taxon>
        <taxon>Corynebacteriaceae</taxon>
        <taxon>Corynebacterium</taxon>
    </lineage>
</organism>
<keyword evidence="2" id="KW-0812">Transmembrane</keyword>
<dbReference type="EMBL" id="VDHJ01000012">
    <property type="protein sequence ID" value="TNL95707.1"/>
    <property type="molecule type" value="Genomic_DNA"/>
</dbReference>
<keyword evidence="5" id="KW-1185">Reference proteome</keyword>
<protein>
    <submittedName>
        <fullName evidence="4">Cell surface protein</fullName>
    </submittedName>
</protein>
<sequence length="376" mass="38022">MNALCRLASTSALAALITVSTPSVASAQTFDSGHIDAFNVNAPSADSLELALKEDITGSHVVRAPEDVVIRIPDHALTDATQSVPGVERSTWYLPQTQVADLPWPGWDTNGVRESGFEAIDLNFVSVDGPGNVFLYLQDTFGSPMPATTDGGLWLHSGSVITQDHPAHVHANWGFDTPGTYTMTVNASGINPSGALVQSNTATYTFSVGDESAERGAAPAESGGAAPGAAEGSSQAGGAASSAGGAAPAASGKAGDAPGVTGHAPAGRANSASGKSASPAKAFTPAGEATSNGPLGISRSTWIFFAVALLLLAIGCYLYFFQRPGSKRAAVAAGGSTAMSAGGSTPAHKDIFAPNSTPAPPADPQTSIFPPQDYRR</sequence>
<feature type="compositionally biased region" description="Low complexity" evidence="1">
    <location>
        <begin position="269"/>
        <end position="282"/>
    </location>
</feature>
<keyword evidence="2" id="KW-1133">Transmembrane helix</keyword>
<feature type="chain" id="PRO_5039003936" evidence="3">
    <location>
        <begin position="26"/>
        <end position="376"/>
    </location>
</feature>
<dbReference type="Proteomes" id="UP000312032">
    <property type="component" value="Unassembled WGS sequence"/>
</dbReference>
<keyword evidence="3" id="KW-0732">Signal</keyword>
<evidence type="ECO:0000256" key="3">
    <source>
        <dbReference type="SAM" id="SignalP"/>
    </source>
</evidence>
<reference evidence="4 5" key="1">
    <citation type="submission" date="2019-06" db="EMBL/GenBank/DDBJ databases">
        <authorList>
            <person name="Li J."/>
        </authorList>
    </citation>
    <scope>NUCLEOTIDE SEQUENCE [LARGE SCALE GENOMIC DNA]</scope>
    <source>
        <strain evidence="4 5">LMG 28165</strain>
    </source>
</reference>
<evidence type="ECO:0000313" key="5">
    <source>
        <dbReference type="Proteomes" id="UP000312032"/>
    </source>
</evidence>
<name>A0A5C4U2Z2_9CORY</name>
<dbReference type="OrthoDB" id="4424311at2"/>